<name>A0A7I7MAG6_9MYCO</name>
<organism evidence="2 3">
    <name type="scientific">Mycolicibacterium psychrotolerans</name>
    <dbReference type="NCBI Taxonomy" id="216929"/>
    <lineage>
        <taxon>Bacteria</taxon>
        <taxon>Bacillati</taxon>
        <taxon>Actinomycetota</taxon>
        <taxon>Actinomycetes</taxon>
        <taxon>Mycobacteriales</taxon>
        <taxon>Mycobacteriaceae</taxon>
        <taxon>Mycolicibacterium</taxon>
    </lineage>
</organism>
<dbReference type="RefSeq" id="WP_163722589.1">
    <property type="nucleotide sequence ID" value="NZ_AP022574.1"/>
</dbReference>
<sequence>MTAVGSPQQAAEKITADLSLLADKLTTLRGRPDWTPEHDALVASGVEAVAQAATATESDRARRARAADEQRADDLARAKAARSPHRTPARDRQTGGPAGVVKAAKGRARK</sequence>
<feature type="region of interest" description="Disordered" evidence="1">
    <location>
        <begin position="52"/>
        <end position="110"/>
    </location>
</feature>
<reference evidence="2 3" key="1">
    <citation type="journal article" date="2019" name="Emerg. Microbes Infect.">
        <title>Comprehensive subspecies identification of 175 nontuberculous mycobacteria species based on 7547 genomic profiles.</title>
        <authorList>
            <person name="Matsumoto Y."/>
            <person name="Kinjo T."/>
            <person name="Motooka D."/>
            <person name="Nabeya D."/>
            <person name="Jung N."/>
            <person name="Uechi K."/>
            <person name="Horii T."/>
            <person name="Iida T."/>
            <person name="Fujita J."/>
            <person name="Nakamura S."/>
        </authorList>
    </citation>
    <scope>NUCLEOTIDE SEQUENCE [LARGE SCALE GENOMIC DNA]</scope>
    <source>
        <strain evidence="2 3">JCM 13323</strain>
    </source>
</reference>
<dbReference type="EMBL" id="AP022574">
    <property type="protein sequence ID" value="BBX69010.1"/>
    <property type="molecule type" value="Genomic_DNA"/>
</dbReference>
<dbReference type="Proteomes" id="UP000466514">
    <property type="component" value="Chromosome"/>
</dbReference>
<evidence type="ECO:0000313" key="3">
    <source>
        <dbReference type="Proteomes" id="UP000466514"/>
    </source>
</evidence>
<evidence type="ECO:0000256" key="1">
    <source>
        <dbReference type="SAM" id="MobiDB-lite"/>
    </source>
</evidence>
<dbReference type="AlphaFoldDB" id="A0A7I7MAG6"/>
<accession>A0A7I7MAG6</accession>
<feature type="compositionally biased region" description="Basic and acidic residues" evidence="1">
    <location>
        <begin position="57"/>
        <end position="77"/>
    </location>
</feature>
<gene>
    <name evidence="2" type="ORF">MPSYJ_24710</name>
</gene>
<proteinExistence type="predicted"/>
<keyword evidence="3" id="KW-1185">Reference proteome</keyword>
<evidence type="ECO:0000313" key="2">
    <source>
        <dbReference type="EMBL" id="BBX69010.1"/>
    </source>
</evidence>
<protein>
    <submittedName>
        <fullName evidence="2">Uncharacterized protein</fullName>
    </submittedName>
</protein>
<dbReference type="KEGG" id="mpsc:MPSYJ_24710"/>